<dbReference type="PANTHER" id="PTHR30404:SF0">
    <property type="entry name" value="N-ACETYLMURAMOYL-L-ALANINE AMIDASE AMIC"/>
    <property type="match status" value="1"/>
</dbReference>
<dbReference type="Proteomes" id="UP001500449">
    <property type="component" value="Unassembled WGS sequence"/>
</dbReference>
<proteinExistence type="predicted"/>
<dbReference type="InterPro" id="IPR050695">
    <property type="entry name" value="N-acetylmuramoyl_amidase_3"/>
</dbReference>
<feature type="compositionally biased region" description="Low complexity" evidence="2">
    <location>
        <begin position="1"/>
        <end position="29"/>
    </location>
</feature>
<keyword evidence="1" id="KW-0378">Hydrolase</keyword>
<accession>A0ABN2NIT0</accession>
<dbReference type="CDD" id="cd02696">
    <property type="entry name" value="MurNAc-LAA"/>
    <property type="match status" value="1"/>
</dbReference>
<evidence type="ECO:0000313" key="5">
    <source>
        <dbReference type="Proteomes" id="UP001500449"/>
    </source>
</evidence>
<sequence>MPASTTTPPPVVTSAAAAATPAPATTTPARPLSGRIVVLDPGHNGGNAGDKAAINRQVPDGRGGTKPCNSTGTATDAGYSEHAFNWDLAQRIRTSLQAQGATVVMTRDSDTGVGPCVDVRGAAGQKAHADLMVSLHADGSAAANSGFHVAYSSPPLNPAQSGPALDLAKDLRDALRGAGFALSDYIGHDGLSPRSDLGGLNLATVPTALVECANMRNAKEAAVVSSADGRQKYADAITAGIGTYLASSPR</sequence>
<evidence type="ECO:0000256" key="2">
    <source>
        <dbReference type="SAM" id="MobiDB-lite"/>
    </source>
</evidence>
<dbReference type="SUPFAM" id="SSF53187">
    <property type="entry name" value="Zn-dependent exopeptidases"/>
    <property type="match status" value="1"/>
</dbReference>
<dbReference type="EMBL" id="BAAAQK010000025">
    <property type="protein sequence ID" value="GAA1870922.1"/>
    <property type="molecule type" value="Genomic_DNA"/>
</dbReference>
<feature type="region of interest" description="Disordered" evidence="2">
    <location>
        <begin position="1"/>
        <end position="72"/>
    </location>
</feature>
<dbReference type="InterPro" id="IPR002508">
    <property type="entry name" value="MurNAc-LAA_cat"/>
</dbReference>
<dbReference type="Pfam" id="PF01520">
    <property type="entry name" value="Amidase_3"/>
    <property type="match status" value="1"/>
</dbReference>
<evidence type="ECO:0000313" key="4">
    <source>
        <dbReference type="EMBL" id="GAA1870922.1"/>
    </source>
</evidence>
<dbReference type="SMART" id="SM00646">
    <property type="entry name" value="Ami_3"/>
    <property type="match status" value="1"/>
</dbReference>
<reference evidence="4 5" key="1">
    <citation type="journal article" date="2019" name="Int. J. Syst. Evol. Microbiol.">
        <title>The Global Catalogue of Microorganisms (GCM) 10K type strain sequencing project: providing services to taxonomists for standard genome sequencing and annotation.</title>
        <authorList>
            <consortium name="The Broad Institute Genomics Platform"/>
            <consortium name="The Broad Institute Genome Sequencing Center for Infectious Disease"/>
            <person name="Wu L."/>
            <person name="Ma J."/>
        </authorList>
    </citation>
    <scope>NUCLEOTIDE SEQUENCE [LARGE SCALE GENOMIC DNA]</scope>
    <source>
        <strain evidence="4 5">JCM 16009</strain>
    </source>
</reference>
<dbReference type="PANTHER" id="PTHR30404">
    <property type="entry name" value="N-ACETYLMURAMOYL-L-ALANINE AMIDASE"/>
    <property type="match status" value="1"/>
</dbReference>
<keyword evidence="5" id="KW-1185">Reference proteome</keyword>
<feature type="domain" description="MurNAc-LAA" evidence="3">
    <location>
        <begin position="121"/>
        <end position="242"/>
    </location>
</feature>
<name>A0ABN2NIT0_9PSEU</name>
<protein>
    <submittedName>
        <fullName evidence="4">N-acetylmuramoyl-L-alanine amidase</fullName>
    </submittedName>
</protein>
<dbReference type="Gene3D" id="3.40.630.40">
    <property type="entry name" value="Zn-dependent exopeptidases"/>
    <property type="match status" value="1"/>
</dbReference>
<evidence type="ECO:0000259" key="3">
    <source>
        <dbReference type="SMART" id="SM00646"/>
    </source>
</evidence>
<organism evidence="4 5">
    <name type="scientific">Pseudonocardia ailaonensis</name>
    <dbReference type="NCBI Taxonomy" id="367279"/>
    <lineage>
        <taxon>Bacteria</taxon>
        <taxon>Bacillati</taxon>
        <taxon>Actinomycetota</taxon>
        <taxon>Actinomycetes</taxon>
        <taxon>Pseudonocardiales</taxon>
        <taxon>Pseudonocardiaceae</taxon>
        <taxon>Pseudonocardia</taxon>
    </lineage>
</organism>
<gene>
    <name evidence="4" type="ORF">GCM10009836_59510</name>
</gene>
<comment type="caution">
    <text evidence="4">The sequence shown here is derived from an EMBL/GenBank/DDBJ whole genome shotgun (WGS) entry which is preliminary data.</text>
</comment>
<evidence type="ECO:0000256" key="1">
    <source>
        <dbReference type="ARBA" id="ARBA00022801"/>
    </source>
</evidence>